<feature type="transmembrane region" description="Helical" evidence="5">
    <location>
        <begin position="20"/>
        <end position="36"/>
    </location>
</feature>
<feature type="transmembrane region" description="Helical" evidence="5">
    <location>
        <begin position="72"/>
        <end position="90"/>
    </location>
</feature>
<keyword evidence="7" id="KW-1185">Reference proteome</keyword>
<dbReference type="AlphaFoldDB" id="A0A2V5K879"/>
<dbReference type="Pfam" id="PF09685">
    <property type="entry name" value="MamF_MmsF"/>
    <property type="match status" value="1"/>
</dbReference>
<keyword evidence="3 5" id="KW-1133">Transmembrane helix</keyword>
<organism evidence="6 7">
    <name type="scientific">Paenibacillus flagellatus</name>
    <dbReference type="NCBI Taxonomy" id="2211139"/>
    <lineage>
        <taxon>Bacteria</taxon>
        <taxon>Bacillati</taxon>
        <taxon>Bacillota</taxon>
        <taxon>Bacilli</taxon>
        <taxon>Bacillales</taxon>
        <taxon>Paenibacillaceae</taxon>
        <taxon>Paenibacillus</taxon>
    </lineage>
</organism>
<keyword evidence="4 5" id="KW-0472">Membrane</keyword>
<gene>
    <name evidence="6" type="ORF">DLM86_08235</name>
</gene>
<dbReference type="PANTHER" id="PTHR36460">
    <property type="entry name" value="UPF0132 DOMAIN PROTEIN (AFU_ORTHOLOGUE AFUA_3G10255)"/>
    <property type="match status" value="1"/>
</dbReference>
<dbReference type="GO" id="GO:0016020">
    <property type="term" value="C:membrane"/>
    <property type="evidence" value="ECO:0007669"/>
    <property type="project" value="UniProtKB-SubCell"/>
</dbReference>
<name>A0A2V5K879_9BACL</name>
<evidence type="ECO:0000256" key="1">
    <source>
        <dbReference type="ARBA" id="ARBA00004141"/>
    </source>
</evidence>
<reference evidence="6 7" key="1">
    <citation type="submission" date="2018-05" db="EMBL/GenBank/DDBJ databases">
        <title>Paenibacillus flagellatus sp. nov., isolated from selenium mineral soil.</title>
        <authorList>
            <person name="Dai X."/>
        </authorList>
    </citation>
    <scope>NUCLEOTIDE SEQUENCE [LARGE SCALE GENOMIC DNA]</scope>
    <source>
        <strain evidence="6 7">DXL2</strain>
    </source>
</reference>
<dbReference type="EMBL" id="QJVJ01000003">
    <property type="protein sequence ID" value="PYI55705.1"/>
    <property type="molecule type" value="Genomic_DNA"/>
</dbReference>
<comment type="caution">
    <text evidence="6">The sequence shown here is derived from an EMBL/GenBank/DDBJ whole genome shotgun (WGS) entry which is preliminary data.</text>
</comment>
<evidence type="ECO:0000256" key="2">
    <source>
        <dbReference type="ARBA" id="ARBA00022692"/>
    </source>
</evidence>
<accession>A0A2V5K879</accession>
<evidence type="ECO:0008006" key="8">
    <source>
        <dbReference type="Google" id="ProtNLM"/>
    </source>
</evidence>
<keyword evidence="2 5" id="KW-0812">Transmembrane</keyword>
<evidence type="ECO:0000313" key="6">
    <source>
        <dbReference type="EMBL" id="PYI55705.1"/>
    </source>
</evidence>
<dbReference type="OrthoDB" id="7595353at2"/>
<evidence type="ECO:0000256" key="5">
    <source>
        <dbReference type="SAM" id="Phobius"/>
    </source>
</evidence>
<sequence length="110" mass="11942">MQHQPTGPASESSDIEQNKGMAILAYLLFFVPLLAAKESPYARYHANQGFLLFLVALVANVVLGIIPIIGWLLLPVVNLVIVAFVVLGMVRAASGQKKPLPFIGDFKLIQ</sequence>
<dbReference type="Proteomes" id="UP000247476">
    <property type="component" value="Unassembled WGS sequence"/>
</dbReference>
<feature type="transmembrane region" description="Helical" evidence="5">
    <location>
        <begin position="48"/>
        <end position="66"/>
    </location>
</feature>
<proteinExistence type="predicted"/>
<dbReference type="RefSeq" id="WP_110839506.1">
    <property type="nucleotide sequence ID" value="NZ_QJVJ01000003.1"/>
</dbReference>
<comment type="subcellular location">
    <subcellularLocation>
        <location evidence="1">Membrane</location>
        <topology evidence="1">Multi-pass membrane protein</topology>
    </subcellularLocation>
</comment>
<evidence type="ECO:0000313" key="7">
    <source>
        <dbReference type="Proteomes" id="UP000247476"/>
    </source>
</evidence>
<dbReference type="InterPro" id="IPR019109">
    <property type="entry name" value="MamF_MmsF"/>
</dbReference>
<protein>
    <recommendedName>
        <fullName evidence="8">DUF4870 domain-containing protein</fullName>
    </recommendedName>
</protein>
<evidence type="ECO:0000256" key="3">
    <source>
        <dbReference type="ARBA" id="ARBA00022989"/>
    </source>
</evidence>
<evidence type="ECO:0000256" key="4">
    <source>
        <dbReference type="ARBA" id="ARBA00023136"/>
    </source>
</evidence>
<dbReference type="PANTHER" id="PTHR36460:SF1">
    <property type="entry name" value="UPF0132 DOMAIN PROTEIN (AFU_ORTHOLOGUE AFUA_3G10255)"/>
    <property type="match status" value="1"/>
</dbReference>